<keyword evidence="13" id="KW-0496">Mitochondrion</keyword>
<dbReference type="InterPro" id="IPR027387">
    <property type="entry name" value="Cytb/b6-like_sf"/>
</dbReference>
<keyword evidence="6" id="KW-0679">Respiratory chain</keyword>
<feature type="transmembrane region" description="Helical" evidence="15">
    <location>
        <begin position="27"/>
        <end position="46"/>
    </location>
</feature>
<dbReference type="Gene3D" id="1.20.810.10">
    <property type="entry name" value="Cytochrome Bc1 Complex, Chain C"/>
    <property type="match status" value="1"/>
</dbReference>
<feature type="transmembrane region" description="Helical" evidence="15">
    <location>
        <begin position="90"/>
        <end position="111"/>
    </location>
</feature>
<dbReference type="PROSITE" id="PS51003">
    <property type="entry name" value="CYTB_CTER"/>
    <property type="match status" value="1"/>
</dbReference>
<evidence type="ECO:0000256" key="11">
    <source>
        <dbReference type="ARBA" id="ARBA00022989"/>
    </source>
</evidence>
<evidence type="ECO:0000313" key="17">
    <source>
        <dbReference type="EMBL" id="KYM87733.1"/>
    </source>
</evidence>
<evidence type="ECO:0000256" key="1">
    <source>
        <dbReference type="ARBA" id="ARBA00004448"/>
    </source>
</evidence>
<feature type="domain" description="Cytochrome b/b6 C-terminal region profile" evidence="16">
    <location>
        <begin position="67"/>
        <end position="149"/>
    </location>
</feature>
<feature type="transmembrane region" description="Helical" evidence="15">
    <location>
        <begin position="52"/>
        <end position="69"/>
    </location>
</feature>
<sequence>LKLIIINLFSIFDHTISSNLFLNRLRIFIFLFILSILTLTISNYIFMHLIPSGTLFILIITNLISTNLISRILKIGFSINNSILNRFFSFHFILLFIIFLFIIFHLFFLHLTGSSNLTGINRLVTLAHIQTEWYFIFAYAILRSIPKKL</sequence>
<evidence type="ECO:0000256" key="7">
    <source>
        <dbReference type="ARBA" id="ARBA00022692"/>
    </source>
</evidence>
<dbReference type="AlphaFoldDB" id="A0A151I5A4"/>
<organism evidence="17 18">
    <name type="scientific">Atta colombica</name>
    <dbReference type="NCBI Taxonomy" id="520822"/>
    <lineage>
        <taxon>Eukaryota</taxon>
        <taxon>Metazoa</taxon>
        <taxon>Ecdysozoa</taxon>
        <taxon>Arthropoda</taxon>
        <taxon>Hexapoda</taxon>
        <taxon>Insecta</taxon>
        <taxon>Pterygota</taxon>
        <taxon>Neoptera</taxon>
        <taxon>Endopterygota</taxon>
        <taxon>Hymenoptera</taxon>
        <taxon>Apocrita</taxon>
        <taxon>Aculeata</taxon>
        <taxon>Formicoidea</taxon>
        <taxon>Formicidae</taxon>
        <taxon>Myrmicinae</taxon>
        <taxon>Atta</taxon>
    </lineage>
</organism>
<name>A0A151I5A4_9HYME</name>
<dbReference type="EMBL" id="KQ976429">
    <property type="protein sequence ID" value="KYM87733.1"/>
    <property type="molecule type" value="Genomic_DNA"/>
</dbReference>
<dbReference type="GO" id="GO:0009055">
    <property type="term" value="F:electron transfer activity"/>
    <property type="evidence" value="ECO:0007669"/>
    <property type="project" value="InterPro"/>
</dbReference>
<evidence type="ECO:0000256" key="14">
    <source>
        <dbReference type="ARBA" id="ARBA00023136"/>
    </source>
</evidence>
<evidence type="ECO:0000256" key="12">
    <source>
        <dbReference type="ARBA" id="ARBA00023004"/>
    </source>
</evidence>
<keyword evidence="7 15" id="KW-0812">Transmembrane</keyword>
<dbReference type="GO" id="GO:0016491">
    <property type="term" value="F:oxidoreductase activity"/>
    <property type="evidence" value="ECO:0007669"/>
    <property type="project" value="UniProtKB-UniRule"/>
</dbReference>
<keyword evidence="8" id="KW-0479">Metal-binding</keyword>
<keyword evidence="10" id="KW-0249">Electron transport</keyword>
<evidence type="ECO:0000256" key="9">
    <source>
        <dbReference type="ARBA" id="ARBA00022792"/>
    </source>
</evidence>
<keyword evidence="4" id="KW-0813">Transport</keyword>
<dbReference type="GO" id="GO:0005743">
    <property type="term" value="C:mitochondrial inner membrane"/>
    <property type="evidence" value="ECO:0007669"/>
    <property type="project" value="UniProtKB-SubCell"/>
</dbReference>
<evidence type="ECO:0000259" key="16">
    <source>
        <dbReference type="PROSITE" id="PS51003"/>
    </source>
</evidence>
<evidence type="ECO:0000256" key="4">
    <source>
        <dbReference type="ARBA" id="ARBA00022448"/>
    </source>
</evidence>
<protein>
    <recommendedName>
        <fullName evidence="3">Cytochrome b</fullName>
    </recommendedName>
</protein>
<keyword evidence="12" id="KW-0408">Iron</keyword>
<keyword evidence="18" id="KW-1185">Reference proteome</keyword>
<accession>A0A151I5A4</accession>
<reference evidence="17 18" key="1">
    <citation type="submission" date="2015-09" db="EMBL/GenBank/DDBJ databases">
        <title>Atta colombica WGS genome.</title>
        <authorList>
            <person name="Nygaard S."/>
            <person name="Hu H."/>
            <person name="Boomsma J."/>
            <person name="Zhang G."/>
        </authorList>
    </citation>
    <scope>NUCLEOTIDE SEQUENCE [LARGE SCALE GENOMIC DNA]</scope>
    <source>
        <strain evidence="17">Treedump-2</strain>
        <tissue evidence="17">Whole body</tissue>
    </source>
</reference>
<dbReference type="SUPFAM" id="SSF81648">
    <property type="entry name" value="a domain/subunit of cytochrome bc1 complex (Ubiquinol-cytochrome c reductase)"/>
    <property type="match status" value="1"/>
</dbReference>
<evidence type="ECO:0000256" key="8">
    <source>
        <dbReference type="ARBA" id="ARBA00022723"/>
    </source>
</evidence>
<dbReference type="STRING" id="520822.A0A151I5A4"/>
<evidence type="ECO:0000256" key="5">
    <source>
        <dbReference type="ARBA" id="ARBA00022617"/>
    </source>
</evidence>
<evidence type="ECO:0000256" key="10">
    <source>
        <dbReference type="ARBA" id="ARBA00022982"/>
    </source>
</evidence>
<keyword evidence="11 15" id="KW-1133">Transmembrane helix</keyword>
<gene>
    <name evidence="17" type="ORF">ALC53_03304</name>
</gene>
<evidence type="ECO:0000256" key="6">
    <source>
        <dbReference type="ARBA" id="ARBA00022660"/>
    </source>
</evidence>
<keyword evidence="14 15" id="KW-0472">Membrane</keyword>
<dbReference type="Pfam" id="PF00032">
    <property type="entry name" value="Cytochrom_B_C"/>
    <property type="match status" value="1"/>
</dbReference>
<evidence type="ECO:0000256" key="13">
    <source>
        <dbReference type="ARBA" id="ARBA00023128"/>
    </source>
</evidence>
<keyword evidence="9" id="KW-0999">Mitochondrion inner membrane</keyword>
<feature type="non-terminal residue" evidence="17">
    <location>
        <position position="1"/>
    </location>
</feature>
<proteinExistence type="predicted"/>
<dbReference type="InterPro" id="IPR005798">
    <property type="entry name" value="Cyt_b/b6_C"/>
</dbReference>
<evidence type="ECO:0000256" key="2">
    <source>
        <dbReference type="ARBA" id="ARBA00011649"/>
    </source>
</evidence>
<keyword evidence="5" id="KW-0349">Heme</keyword>
<comment type="subcellular location">
    <subcellularLocation>
        <location evidence="1">Mitochondrion inner membrane</location>
        <topology evidence="1">Multi-pass membrane protein</topology>
    </subcellularLocation>
</comment>
<feature type="transmembrane region" description="Helical" evidence="15">
    <location>
        <begin position="123"/>
        <end position="142"/>
    </location>
</feature>
<comment type="subunit">
    <text evidence="2">The main subunits of complex b-c1 are: cytochrome b, cytochrome c1 and the Rieske protein.</text>
</comment>
<evidence type="ECO:0000313" key="18">
    <source>
        <dbReference type="Proteomes" id="UP000078540"/>
    </source>
</evidence>
<dbReference type="InterPro" id="IPR036150">
    <property type="entry name" value="Cyt_b/b6_C_sf"/>
</dbReference>
<evidence type="ECO:0000256" key="15">
    <source>
        <dbReference type="SAM" id="Phobius"/>
    </source>
</evidence>
<evidence type="ECO:0000256" key="3">
    <source>
        <dbReference type="ARBA" id="ARBA00013531"/>
    </source>
</evidence>
<dbReference type="Proteomes" id="UP000078540">
    <property type="component" value="Unassembled WGS sequence"/>
</dbReference>
<dbReference type="GO" id="GO:0046872">
    <property type="term" value="F:metal ion binding"/>
    <property type="evidence" value="ECO:0007669"/>
    <property type="project" value="UniProtKB-KW"/>
</dbReference>
<dbReference type="Gene3D" id="1.10.287.980">
    <property type="entry name" value="plastocyanin oxidoreductase"/>
    <property type="match status" value="1"/>
</dbReference>
<dbReference type="GO" id="GO:0022900">
    <property type="term" value="P:electron transport chain"/>
    <property type="evidence" value="ECO:0007669"/>
    <property type="project" value="UniProtKB-UniRule"/>
</dbReference>